<name>A0ABD3M9T0_9STRA</name>
<feature type="compositionally biased region" description="Low complexity" evidence="1">
    <location>
        <begin position="87"/>
        <end position="110"/>
    </location>
</feature>
<comment type="caution">
    <text evidence="2">The sequence shown here is derived from an EMBL/GenBank/DDBJ whole genome shotgun (WGS) entry which is preliminary data.</text>
</comment>
<feature type="region of interest" description="Disordered" evidence="1">
    <location>
        <begin position="320"/>
        <end position="361"/>
    </location>
</feature>
<evidence type="ECO:0000313" key="3">
    <source>
        <dbReference type="Proteomes" id="UP001530293"/>
    </source>
</evidence>
<dbReference type="Proteomes" id="UP001530293">
    <property type="component" value="Unassembled WGS sequence"/>
</dbReference>
<feature type="region of interest" description="Disordered" evidence="1">
    <location>
        <begin position="61"/>
        <end position="110"/>
    </location>
</feature>
<evidence type="ECO:0000256" key="1">
    <source>
        <dbReference type="SAM" id="MobiDB-lite"/>
    </source>
</evidence>
<accession>A0ABD3M9T0</accession>
<feature type="compositionally biased region" description="Polar residues" evidence="1">
    <location>
        <begin position="62"/>
        <end position="78"/>
    </location>
</feature>
<feature type="compositionally biased region" description="Low complexity" evidence="1">
    <location>
        <begin position="326"/>
        <end position="338"/>
    </location>
</feature>
<reference evidence="2 3" key="1">
    <citation type="submission" date="2024-10" db="EMBL/GenBank/DDBJ databases">
        <title>Updated reference genomes for cyclostephanoid diatoms.</title>
        <authorList>
            <person name="Roberts W.R."/>
            <person name="Alverson A.J."/>
        </authorList>
    </citation>
    <scope>NUCLEOTIDE SEQUENCE [LARGE SCALE GENOMIC DNA]</scope>
    <source>
        <strain evidence="2 3">AJA232-27</strain>
    </source>
</reference>
<dbReference type="EMBL" id="JALLBG020000172">
    <property type="protein sequence ID" value="KAL3760749.1"/>
    <property type="molecule type" value="Genomic_DNA"/>
</dbReference>
<organism evidence="2 3">
    <name type="scientific">Discostella pseudostelligera</name>
    <dbReference type="NCBI Taxonomy" id="259834"/>
    <lineage>
        <taxon>Eukaryota</taxon>
        <taxon>Sar</taxon>
        <taxon>Stramenopiles</taxon>
        <taxon>Ochrophyta</taxon>
        <taxon>Bacillariophyta</taxon>
        <taxon>Coscinodiscophyceae</taxon>
        <taxon>Thalassiosirophycidae</taxon>
        <taxon>Stephanodiscales</taxon>
        <taxon>Stephanodiscaceae</taxon>
        <taxon>Discostella</taxon>
    </lineage>
</organism>
<proteinExistence type="predicted"/>
<feature type="region of interest" description="Disordered" evidence="1">
    <location>
        <begin position="484"/>
        <end position="503"/>
    </location>
</feature>
<protein>
    <submittedName>
        <fullName evidence="2">Uncharacterized protein</fullName>
    </submittedName>
</protein>
<keyword evidence="3" id="KW-1185">Reference proteome</keyword>
<gene>
    <name evidence="2" type="ORF">ACHAWU_003657</name>
</gene>
<evidence type="ECO:0000313" key="2">
    <source>
        <dbReference type="EMBL" id="KAL3760749.1"/>
    </source>
</evidence>
<sequence>MAASTVVSEVTIPPVVASQEQPRHKKLVNVTVTILSIAGLFVEDVGAGTKKRGGIMAGKFSIRNSNNESSGFGSTSRNIKTDESASETDSSTLTASTSRDSNAVNTTTSTSATKVVASLSRVTKNKNVMVHLSSMPLTVPETNHKGRSAKKNCKTNGISSVVQWPEQQQEDSPGYRQREPSSYQFQLAFHAEYSTAKARFVPQLVPIQISISRFGRMYKIGTAQLLVSGEENGDSSIAVPVTSCYQFGTPKSNKFKGILSGSLTKSNEDKTMRMLALKGDTLKCGLDPNATLRVLVHVSEPICETLEISPKLNVTMIPSNVQAKMSPTRTESTTLTPTPKEEPESQQTDGTTEDNGVPSDISWEYNPNLATIVVNRPDYCINDENNGSLVRVVTESEDYDDDDHDHDEPSCSSSAYMSAIDENRYPSKHGMTTRSSSTATMTTTSSVSVLSDLTDGHSWLSQTGIEVIPYSAFDPVNEQVRLQSSSHDVKADNEYDSVSEDTVSKDTHTTVMTFGRVSTTSSQIIHPSTAKAATKSWHQRLACGLPVCGAALYNDSDKSISAVKQYGSISPNWLRMTAKCESLVDHDYDEDSSSSESSSDS</sequence>
<dbReference type="AlphaFoldDB" id="A0ABD3M9T0"/>